<dbReference type="EMBL" id="CP013254">
    <property type="protein sequence ID" value="ALU39312.1"/>
    <property type="molecule type" value="Genomic_DNA"/>
</dbReference>
<dbReference type="Pfam" id="PF20058">
    <property type="entry name" value="DUF6457"/>
    <property type="match status" value="1"/>
</dbReference>
<reference evidence="3 5" key="1">
    <citation type="submission" date="2015-11" db="EMBL/GenBank/DDBJ databases">
        <title>Complete Genome Sequence of Kocuria flava strain HO-9041.</title>
        <authorList>
            <person name="Zhou M."/>
            <person name="Dai J."/>
        </authorList>
    </citation>
    <scope>NUCLEOTIDE SEQUENCE [LARGE SCALE GENOMIC DNA]</scope>
    <source>
        <strain evidence="3 5">HO-9041</strain>
    </source>
</reference>
<gene>
    <name evidence="3" type="ORF">AS188_05600</name>
    <name evidence="4" type="ORF">KFL01_24510</name>
</gene>
<name>A0A0U3HVH7_9MICC</name>
<accession>A0A0U3HVH7</accession>
<feature type="region of interest" description="Disordered" evidence="1">
    <location>
        <begin position="88"/>
        <end position="109"/>
    </location>
</feature>
<sequence length="109" mass="11238">MPKELSPAEREALERWATAVREALGVPDARLPVGELLGLTGRVAREAVRPAVPPTAYLMGFAVGRAVAAGADQETALREALAAVAAALPGGTGPAPDHRPSTVPDTQEH</sequence>
<evidence type="ECO:0000256" key="1">
    <source>
        <dbReference type="SAM" id="MobiDB-lite"/>
    </source>
</evidence>
<dbReference type="RefSeq" id="WP_058858023.1">
    <property type="nucleotide sequence ID" value="NZ_BJZR01000087.1"/>
</dbReference>
<evidence type="ECO:0000313" key="3">
    <source>
        <dbReference type="EMBL" id="ALU39312.1"/>
    </source>
</evidence>
<dbReference type="Proteomes" id="UP000321155">
    <property type="component" value="Unassembled WGS sequence"/>
</dbReference>
<proteinExistence type="predicted"/>
<dbReference type="EMBL" id="BJZR01000087">
    <property type="protein sequence ID" value="GEO93145.1"/>
    <property type="molecule type" value="Genomic_DNA"/>
</dbReference>
<feature type="compositionally biased region" description="Basic and acidic residues" evidence="1">
    <location>
        <begin position="96"/>
        <end position="109"/>
    </location>
</feature>
<dbReference type="STRING" id="446860.AS188_05600"/>
<organism evidence="3 5">
    <name type="scientific">Kocuria flava</name>
    <dbReference type="NCBI Taxonomy" id="446860"/>
    <lineage>
        <taxon>Bacteria</taxon>
        <taxon>Bacillati</taxon>
        <taxon>Actinomycetota</taxon>
        <taxon>Actinomycetes</taxon>
        <taxon>Micrococcales</taxon>
        <taxon>Micrococcaceae</taxon>
        <taxon>Kocuria</taxon>
    </lineage>
</organism>
<evidence type="ECO:0000259" key="2">
    <source>
        <dbReference type="Pfam" id="PF20058"/>
    </source>
</evidence>
<dbReference type="InterPro" id="IPR045598">
    <property type="entry name" value="DUF6457"/>
</dbReference>
<dbReference type="Proteomes" id="UP000057181">
    <property type="component" value="Chromosome"/>
</dbReference>
<dbReference type="AlphaFoldDB" id="A0A0U3HVH7"/>
<dbReference type="KEGG" id="kfv:AS188_05600"/>
<evidence type="ECO:0000313" key="6">
    <source>
        <dbReference type="Proteomes" id="UP000321155"/>
    </source>
</evidence>
<dbReference type="OrthoDB" id="4408226at2"/>
<reference evidence="4 6" key="2">
    <citation type="submission" date="2019-07" db="EMBL/GenBank/DDBJ databases">
        <title>Whole genome shotgun sequence of Kocuria flava NBRC 107626.</title>
        <authorList>
            <person name="Hosoyama A."/>
            <person name="Uohara A."/>
            <person name="Ohji S."/>
            <person name="Ichikawa N."/>
        </authorList>
    </citation>
    <scope>NUCLEOTIDE SEQUENCE [LARGE SCALE GENOMIC DNA]</scope>
    <source>
        <strain evidence="4 6">NBRC 107626</strain>
    </source>
</reference>
<protein>
    <recommendedName>
        <fullName evidence="2">DUF6457 domain-containing protein</fullName>
    </recommendedName>
</protein>
<evidence type="ECO:0000313" key="4">
    <source>
        <dbReference type="EMBL" id="GEO93145.1"/>
    </source>
</evidence>
<keyword evidence="6" id="KW-1185">Reference proteome</keyword>
<feature type="domain" description="DUF6457" evidence="2">
    <location>
        <begin position="9"/>
        <end position="88"/>
    </location>
</feature>
<evidence type="ECO:0000313" key="5">
    <source>
        <dbReference type="Proteomes" id="UP000057181"/>
    </source>
</evidence>